<protein>
    <submittedName>
        <fullName evidence="1">Uncharacterized protein</fullName>
    </submittedName>
</protein>
<gene>
    <name evidence="1" type="ORF">FG87_23590</name>
</gene>
<dbReference type="Proteomes" id="UP000031364">
    <property type="component" value="Unassembled WGS sequence"/>
</dbReference>
<organism evidence="1 2">
    <name type="scientific">Nocardia vulneris</name>
    <dbReference type="NCBI Taxonomy" id="1141657"/>
    <lineage>
        <taxon>Bacteria</taxon>
        <taxon>Bacillati</taxon>
        <taxon>Actinomycetota</taxon>
        <taxon>Actinomycetes</taxon>
        <taxon>Mycobacteriales</taxon>
        <taxon>Nocardiaceae</taxon>
        <taxon>Nocardia</taxon>
    </lineage>
</organism>
<reference evidence="1 2" key="1">
    <citation type="journal article" date="2014" name="Int. J. Syst. Evol. Microbiol.">
        <title>Nocardia vulneris sp. nov., isolated from wounds of human patients in North America.</title>
        <authorList>
            <person name="Lasker B.A."/>
            <person name="Bell M."/>
            <person name="Klenk H.P."/>
            <person name="Sproer C."/>
            <person name="Schumann C."/>
            <person name="Schumann P."/>
            <person name="Brown J.M."/>
        </authorList>
    </citation>
    <scope>NUCLEOTIDE SEQUENCE [LARGE SCALE GENOMIC DNA]</scope>
    <source>
        <strain evidence="1 2">W9851</strain>
    </source>
</reference>
<evidence type="ECO:0000313" key="2">
    <source>
        <dbReference type="Proteomes" id="UP000031364"/>
    </source>
</evidence>
<accession>A0ABR4ZBE0</accession>
<dbReference type="EMBL" id="JNFP01000029">
    <property type="protein sequence ID" value="KIA62673.1"/>
    <property type="molecule type" value="Genomic_DNA"/>
</dbReference>
<name>A0ABR4ZBE0_9NOCA</name>
<keyword evidence="2" id="KW-1185">Reference proteome</keyword>
<evidence type="ECO:0000313" key="1">
    <source>
        <dbReference type="EMBL" id="KIA62673.1"/>
    </source>
</evidence>
<comment type="caution">
    <text evidence="1">The sequence shown here is derived from an EMBL/GenBank/DDBJ whole genome shotgun (WGS) entry which is preliminary data.</text>
</comment>
<proteinExistence type="predicted"/>
<sequence>MICGMTAPVADDVVREVVRDAIRSVWKNCPDLIENGAHARTVVAHIATALNLRLETWPGLWRADVDYNLFHERGLQVIRERYLRVPDARAEHVYPNLIVHDPRGGGPDHRLLVLEAEKSGGTTPHRASAYRKLQGFLEQFDYHQAVYLEYDASTRPRLEWLVPFISHPDPTLPPGEEL</sequence>